<evidence type="ECO:0008006" key="2">
    <source>
        <dbReference type="Google" id="ProtNLM"/>
    </source>
</evidence>
<proteinExistence type="predicted"/>
<organism evidence="1">
    <name type="scientific">sediment metagenome</name>
    <dbReference type="NCBI Taxonomy" id="749907"/>
    <lineage>
        <taxon>unclassified sequences</taxon>
        <taxon>metagenomes</taxon>
        <taxon>ecological metagenomes</taxon>
    </lineage>
</organism>
<sequence length="84" mass="9410">MKITLDLVRGTLRQALGRESFIASFITRVEETSSCPTACITQDGQLHVNREFVDAYVSSEQDLVCILLHEIMHPLFGHFVYGPG</sequence>
<dbReference type="EMBL" id="ADZX01000380">
    <property type="protein sequence ID" value="EFK96933.1"/>
    <property type="molecule type" value="Genomic_DNA"/>
</dbReference>
<name>D9PHP3_9ZZZZ</name>
<protein>
    <recommendedName>
        <fullName evidence="2">Metallopeptidase domain-containing protein</fullName>
    </recommendedName>
</protein>
<accession>D9PHP3</accession>
<feature type="non-terminal residue" evidence="1">
    <location>
        <position position="84"/>
    </location>
</feature>
<gene>
    <name evidence="1" type="ORF">LDC_1045</name>
</gene>
<reference evidence="1" key="1">
    <citation type="submission" date="2010-07" db="EMBL/GenBank/DDBJ databases">
        <authorList>
            <consortium name="CONSOLIDER consortium CSD2007-00005"/>
            <person name="Guazzaroni M.-E."/>
            <person name="Richter M."/>
            <person name="Garcia-Salamanca A."/>
            <person name="Yarza P."/>
            <person name="Ferrer M."/>
        </authorList>
    </citation>
    <scope>NUCLEOTIDE SEQUENCE</scope>
</reference>
<evidence type="ECO:0000313" key="1">
    <source>
        <dbReference type="EMBL" id="EFK96933.1"/>
    </source>
</evidence>
<reference evidence="1" key="2">
    <citation type="journal article" date="2011" name="Microb. Ecol.">
        <title>Taxonomic and Functional Metagenomic Profiling of the Microbial Community in the Anoxic Sediment of a Sub-saline Shallow Lake (Laguna de Carrizo, Central Spain).</title>
        <authorList>
            <person name="Ferrer M."/>
            <person name="Guazzaroni M.E."/>
            <person name="Richter M."/>
            <person name="Garcia-Salamanca A."/>
            <person name="Yarza P."/>
            <person name="Suarez-Suarez A."/>
            <person name="Solano J."/>
            <person name="Alcaide M."/>
            <person name="van Dillewijn P."/>
            <person name="Molina-Henares M.A."/>
            <person name="Lopez-Cortes N."/>
            <person name="Al-Ramahi Y."/>
            <person name="Guerrero C."/>
            <person name="Acosta A."/>
            <person name="de Eugenio L.I."/>
            <person name="Martinez V."/>
            <person name="Marques S."/>
            <person name="Rojo F."/>
            <person name="Santero E."/>
            <person name="Genilloud O."/>
            <person name="Perez-Perez J."/>
            <person name="Rossello-Mora R."/>
            <person name="Ramos J.L."/>
        </authorList>
    </citation>
    <scope>NUCLEOTIDE SEQUENCE</scope>
</reference>
<comment type="caution">
    <text evidence="1">The sequence shown here is derived from an EMBL/GenBank/DDBJ whole genome shotgun (WGS) entry which is preliminary data.</text>
</comment>
<dbReference type="AlphaFoldDB" id="D9PHP3"/>